<evidence type="ECO:0000313" key="2">
    <source>
        <dbReference type="EMBL" id="RWX52462.1"/>
    </source>
</evidence>
<dbReference type="GO" id="GO:0008233">
    <property type="term" value="F:peptidase activity"/>
    <property type="evidence" value="ECO:0007669"/>
    <property type="project" value="UniProtKB-KW"/>
</dbReference>
<accession>A0A444JHB5</accession>
<dbReference type="AlphaFoldDB" id="A0A444JHB5"/>
<dbReference type="Pfam" id="PF01136">
    <property type="entry name" value="Peptidase_U32"/>
    <property type="match status" value="1"/>
</dbReference>
<organism evidence="2 3">
    <name type="scientific">Candidatus Electrothrix marina</name>
    <dbReference type="NCBI Taxonomy" id="1859130"/>
    <lineage>
        <taxon>Bacteria</taxon>
        <taxon>Pseudomonadati</taxon>
        <taxon>Thermodesulfobacteriota</taxon>
        <taxon>Desulfobulbia</taxon>
        <taxon>Desulfobulbales</taxon>
        <taxon>Desulfobulbaceae</taxon>
        <taxon>Candidatus Electrothrix</taxon>
    </lineage>
</organism>
<feature type="compositionally biased region" description="Polar residues" evidence="1">
    <location>
        <begin position="327"/>
        <end position="337"/>
    </location>
</feature>
<keyword evidence="2" id="KW-0645">Protease</keyword>
<name>A0A444JHB5_9BACT</name>
<dbReference type="GO" id="GO:0006508">
    <property type="term" value="P:proteolysis"/>
    <property type="evidence" value="ECO:0007669"/>
    <property type="project" value="UniProtKB-KW"/>
</dbReference>
<keyword evidence="3" id="KW-1185">Reference proteome</keyword>
<dbReference type="PANTHER" id="PTHR30217:SF10">
    <property type="entry name" value="23S RRNA 5-HYDROXYCYTIDINE C2501 SYNTHASE"/>
    <property type="match status" value="1"/>
</dbReference>
<dbReference type="Proteomes" id="UP000288892">
    <property type="component" value="Unassembled WGS sequence"/>
</dbReference>
<keyword evidence="2" id="KW-0378">Hydrolase</keyword>
<comment type="caution">
    <text evidence="2">The sequence shown here is derived from an EMBL/GenBank/DDBJ whole genome shotgun (WGS) entry which is preliminary data.</text>
</comment>
<protein>
    <submittedName>
        <fullName evidence="2">Collagenase-like protease, PrtC family</fullName>
    </submittedName>
</protein>
<dbReference type="InterPro" id="IPR001539">
    <property type="entry name" value="Peptidase_U32"/>
</dbReference>
<sequence>MHRKLKKKKNTMELLAPAGSFPAFEAALEAGADAVYVGAPGFNARALSRDFSFAEIGSMIRQARQQEVKLYIAMNSLVKESELPAALEALSCFEALRPDALIIQDLGLLYLARTWFPDLPLHASTLMSVHNSLAADELTKLGFERVVLARELTIEEIAAIHRKTGAELEVFIHGAMCFSYSGLCLFSSMHGGKSSLRGQCVQPCRRHYSWQRPGKQTGKLNLNKSRGDGKQKSGSAAGYLFSMNDLCGIDMLPEMRDAGVSCLKIEGRLKSAQYVANTVTAYRMALDSLDEPDAVQEKILQEAHRLLDEAMGRKRSSGYLLSEKPSEATTPSQSGNSGRMLGRIKGIQQERTRDGKNKLTLQILLAAQVSEGDRLRLHDEQSGNRFSFTLRSLHVGGQRRKIARSGQKAQLSLLVERKAQVHRHFQGTLFKVDVGSRIMWLELGMYLSL</sequence>
<proteinExistence type="predicted"/>
<dbReference type="PANTHER" id="PTHR30217">
    <property type="entry name" value="PEPTIDASE U32 FAMILY"/>
    <property type="match status" value="1"/>
</dbReference>
<evidence type="ECO:0000313" key="3">
    <source>
        <dbReference type="Proteomes" id="UP000288892"/>
    </source>
</evidence>
<dbReference type="InterPro" id="IPR051454">
    <property type="entry name" value="RNA/ubiquinone_mod_enzymes"/>
</dbReference>
<reference evidence="2 3" key="1">
    <citation type="submission" date="2017-01" db="EMBL/GenBank/DDBJ databases">
        <title>The cable genome- insights into the physiology and evolution of filamentous bacteria capable of sulfide oxidation via long distance electron transfer.</title>
        <authorList>
            <person name="Schreiber L."/>
            <person name="Bjerg J.T."/>
            <person name="Boggild A."/>
            <person name="Van De Vossenberg J."/>
            <person name="Meysman F."/>
            <person name="Nielsen L.P."/>
            <person name="Schramm A."/>
            <person name="Kjeldsen K.U."/>
        </authorList>
    </citation>
    <scope>NUCLEOTIDE SEQUENCE [LARGE SCALE GENOMIC DNA]</scope>
    <source>
        <strain evidence="2">A5</strain>
    </source>
</reference>
<evidence type="ECO:0000256" key="1">
    <source>
        <dbReference type="SAM" id="MobiDB-lite"/>
    </source>
</evidence>
<gene>
    <name evidence="2" type="ORF">VU01_10101</name>
</gene>
<dbReference type="EMBL" id="MTKS01000010">
    <property type="protein sequence ID" value="RWX52462.1"/>
    <property type="molecule type" value="Genomic_DNA"/>
</dbReference>
<feature type="region of interest" description="Disordered" evidence="1">
    <location>
        <begin position="317"/>
        <end position="341"/>
    </location>
</feature>